<comment type="caution">
    <text evidence="2">The sequence shown here is derived from an EMBL/GenBank/DDBJ whole genome shotgun (WGS) entry which is preliminary data.</text>
</comment>
<name>A0A327WC43_9BACT</name>
<keyword evidence="3" id="KW-1185">Reference proteome</keyword>
<evidence type="ECO:0000256" key="1">
    <source>
        <dbReference type="SAM" id="MobiDB-lite"/>
    </source>
</evidence>
<evidence type="ECO:0008006" key="4">
    <source>
        <dbReference type="Google" id="ProtNLM"/>
    </source>
</evidence>
<sequence>MKKKKHISPTVQPKQKGKIKAKTKAKAKSVPATPSDVEYQHLFDTCTITKEKIAEVDKIIDDKVIANRKRYDDISTMVQAGGALEGTFSTSSLFKSRPQFNAFPGSLQQLYNPAASVPEYSFQQGAGMLPDFSLGFSPKSNPFGLGFISELNSDLNFISNGRIPWYFIACVHYLECGFSFNKHLHNGDPLTALTRQVPAGRPKVNHPPPFTFEESAIDALKLMGFDKVTNWKLPFILRKLEAYNGFGYFKFHSMNSPYLWSYSNQYTKGKYVADGKFDSEAVSAQCGSAVILKRMEDRGLIYIPRF</sequence>
<dbReference type="EMBL" id="QLMA01000001">
    <property type="protein sequence ID" value="RAJ88085.1"/>
    <property type="molecule type" value="Genomic_DNA"/>
</dbReference>
<dbReference type="Proteomes" id="UP000249819">
    <property type="component" value="Unassembled WGS sequence"/>
</dbReference>
<protein>
    <recommendedName>
        <fullName evidence="4">Lysozyme family protein</fullName>
    </recommendedName>
</protein>
<evidence type="ECO:0000313" key="3">
    <source>
        <dbReference type="Proteomes" id="UP000249819"/>
    </source>
</evidence>
<evidence type="ECO:0000313" key="2">
    <source>
        <dbReference type="EMBL" id="RAJ88085.1"/>
    </source>
</evidence>
<organism evidence="2 3">
    <name type="scientific">Chitinophaga dinghuensis</name>
    <dbReference type="NCBI Taxonomy" id="1539050"/>
    <lineage>
        <taxon>Bacteria</taxon>
        <taxon>Pseudomonadati</taxon>
        <taxon>Bacteroidota</taxon>
        <taxon>Chitinophagia</taxon>
        <taxon>Chitinophagales</taxon>
        <taxon>Chitinophagaceae</taxon>
        <taxon>Chitinophaga</taxon>
    </lineage>
</organism>
<feature type="region of interest" description="Disordered" evidence="1">
    <location>
        <begin position="1"/>
        <end position="27"/>
    </location>
</feature>
<dbReference type="OrthoDB" id="482757at2"/>
<proteinExistence type="predicted"/>
<reference evidence="2 3" key="1">
    <citation type="submission" date="2018-06" db="EMBL/GenBank/DDBJ databases">
        <title>Genomic Encyclopedia of Archaeal and Bacterial Type Strains, Phase II (KMG-II): from individual species to whole genera.</title>
        <authorList>
            <person name="Goeker M."/>
        </authorList>
    </citation>
    <scope>NUCLEOTIDE SEQUENCE [LARGE SCALE GENOMIC DNA]</scope>
    <source>
        <strain evidence="2 3">DSM 29821</strain>
    </source>
</reference>
<accession>A0A327WC43</accession>
<feature type="compositionally biased region" description="Basic residues" evidence="1">
    <location>
        <begin position="15"/>
        <end position="27"/>
    </location>
</feature>
<dbReference type="AlphaFoldDB" id="A0A327WC43"/>
<dbReference type="RefSeq" id="WP_111590737.1">
    <property type="nucleotide sequence ID" value="NZ_QLMA01000001.1"/>
</dbReference>
<gene>
    <name evidence="2" type="ORF">CLV59_101850</name>
</gene>